<name>A0A0T8EWK7_STREE</name>
<accession>A0A0T8EWK7</accession>
<dbReference type="EMBL" id="CABBZR010000019">
    <property type="protein sequence ID" value="VSJ54449.1"/>
    <property type="molecule type" value="Genomic_DNA"/>
</dbReference>
<proteinExistence type="predicted"/>
<reference evidence="1 2" key="1">
    <citation type="submission" date="2019-04" db="EMBL/GenBank/DDBJ databases">
        <authorList>
            <consortium name="Pathogen Informatics"/>
        </authorList>
    </citation>
    <scope>NUCLEOTIDE SEQUENCE [LARGE SCALE GENOMIC DNA]</scope>
    <source>
        <strain evidence="1 2">GPSC38</strain>
    </source>
</reference>
<organism evidence="1 2">
    <name type="scientific">Streptococcus pneumoniae</name>
    <dbReference type="NCBI Taxonomy" id="1313"/>
    <lineage>
        <taxon>Bacteria</taxon>
        <taxon>Bacillati</taxon>
        <taxon>Bacillota</taxon>
        <taxon>Bacilli</taxon>
        <taxon>Lactobacillales</taxon>
        <taxon>Streptococcaceae</taxon>
        <taxon>Streptococcus</taxon>
    </lineage>
</organism>
<evidence type="ECO:0000313" key="2">
    <source>
        <dbReference type="Proteomes" id="UP000314170"/>
    </source>
</evidence>
<dbReference type="Proteomes" id="UP000314170">
    <property type="component" value="Unassembled WGS sequence"/>
</dbReference>
<dbReference type="AlphaFoldDB" id="A0A0T8EWK7"/>
<gene>
    <name evidence="1" type="primary">amiA_3</name>
    <name evidence="1" type="ORF">SAMEA104154639_01894</name>
</gene>
<protein>
    <submittedName>
        <fullName evidence="1">AliB-like protein</fullName>
    </submittedName>
</protein>
<sequence length="110" mass="12083">MLLNWSTMVQNGGIDLADAQDAYFNKEKAQAKFAEAKKELASQGVTFPIHVDVAVDQTSKKAVTGMNSVKQTLESVLGADNIVIDVQQLSTDDFNNVPSWHRCQLIEAMI</sequence>
<evidence type="ECO:0000313" key="1">
    <source>
        <dbReference type="EMBL" id="VSJ54449.1"/>
    </source>
</evidence>